<evidence type="ECO:0000313" key="4">
    <source>
        <dbReference type="EMBL" id="AGZ93980.1"/>
    </source>
</evidence>
<dbReference type="GO" id="GO:0016831">
    <property type="term" value="F:carboxy-lyase activity"/>
    <property type="evidence" value="ECO:0007669"/>
    <property type="project" value="UniProtKB-KW"/>
</dbReference>
<dbReference type="InterPro" id="IPR051818">
    <property type="entry name" value="TPP_dependent_decarboxylase"/>
</dbReference>
<accession>U5YMU1</accession>
<evidence type="ECO:0000256" key="1">
    <source>
        <dbReference type="ARBA" id="ARBA00022793"/>
    </source>
</evidence>
<feature type="domain" description="Thiamine pyrophosphate enzyme TPP-binding" evidence="3">
    <location>
        <begin position="37"/>
        <end position="153"/>
    </location>
</feature>
<dbReference type="Gene3D" id="3.40.50.970">
    <property type="match status" value="1"/>
</dbReference>
<proteinExistence type="predicted"/>
<dbReference type="InterPro" id="IPR011766">
    <property type="entry name" value="TPP_enzyme_TPP-bd"/>
</dbReference>
<dbReference type="InterPro" id="IPR029061">
    <property type="entry name" value="THDP-binding"/>
</dbReference>
<dbReference type="EMBL" id="KF386868">
    <property type="protein sequence ID" value="AGZ93980.1"/>
    <property type="molecule type" value="Genomic_DNA"/>
</dbReference>
<dbReference type="GO" id="GO:0000287">
    <property type="term" value="F:magnesium ion binding"/>
    <property type="evidence" value="ECO:0007669"/>
    <property type="project" value="UniProtKB-ARBA"/>
</dbReference>
<dbReference type="PANTHER" id="PTHR42818:SF1">
    <property type="entry name" value="SULFOPYRUVATE DECARBOXYLASE"/>
    <property type="match status" value="1"/>
</dbReference>
<organism evidence="4">
    <name type="scientific">Streptomyces sp. MMG1662</name>
    <dbReference type="NCBI Taxonomy" id="1415548"/>
    <lineage>
        <taxon>Bacteria</taxon>
        <taxon>Bacillati</taxon>
        <taxon>Actinomycetota</taxon>
        <taxon>Actinomycetes</taxon>
        <taxon>Kitasatosporales</taxon>
        <taxon>Streptomycetaceae</taxon>
        <taxon>Streptomyces</taxon>
    </lineage>
</organism>
<protein>
    <submittedName>
        <fullName evidence="4">Phosphonopyruvate decarboxylase beta subunit</fullName>
    </submittedName>
</protein>
<dbReference type="SUPFAM" id="SSF52518">
    <property type="entry name" value="Thiamin diphosphate-binding fold (THDP-binding)"/>
    <property type="match status" value="1"/>
</dbReference>
<evidence type="ECO:0000256" key="2">
    <source>
        <dbReference type="ARBA" id="ARBA00023239"/>
    </source>
</evidence>
<name>U5YMU1_9ACTN</name>
<evidence type="ECO:0000259" key="3">
    <source>
        <dbReference type="Pfam" id="PF02775"/>
    </source>
</evidence>
<dbReference type="PANTHER" id="PTHR42818">
    <property type="entry name" value="SULFOPYRUVATE DECARBOXYLASE SUBUNIT ALPHA"/>
    <property type="match status" value="1"/>
</dbReference>
<dbReference type="AlphaFoldDB" id="U5YMU1"/>
<dbReference type="GO" id="GO:0030976">
    <property type="term" value="F:thiamine pyrophosphate binding"/>
    <property type="evidence" value="ECO:0007669"/>
    <property type="project" value="InterPro"/>
</dbReference>
<keyword evidence="4" id="KW-0670">Pyruvate</keyword>
<dbReference type="Pfam" id="PF02775">
    <property type="entry name" value="TPP_enzyme_C"/>
    <property type="match status" value="1"/>
</dbReference>
<sequence>MRKSQAIGLVLGAAGDAPVVTTTRYASRIAAAMGDRPQNFYMTGSMGLAGAVGVGLAATLGRRVYVIDGDGSVLMNASVLATIGGAPSTPLTQIVLDDGVYASTGGQPTHSASCDFAAMALACGYPRACTVSDADGLARALAPTGERGPHLIRCRLETAAEPPGPRIPCDLPALAATFRVAVSKLQEGTL</sequence>
<keyword evidence="2" id="KW-0456">Lyase</keyword>
<reference evidence="4" key="1">
    <citation type="journal article" date="2013" name="Proc. Natl. Acad. Sci. U.S.A.">
        <title>Diversity and abundance of phosphonate biosynthetic genes in nature.</title>
        <authorList>
            <person name="Yu X."/>
            <person name="Doroghazi J.R."/>
            <person name="Janga S.C."/>
            <person name="Zhang J.K."/>
            <person name="Circello B."/>
            <person name="Griffin B.M."/>
            <person name="Labeda D.P."/>
            <person name="Metcalf W.W."/>
        </authorList>
    </citation>
    <scope>NUCLEOTIDE SEQUENCE</scope>
    <source>
        <strain evidence="4">MMG1662</strain>
    </source>
</reference>
<keyword evidence="1" id="KW-0210">Decarboxylase</keyword>